<dbReference type="PROSITE" id="PS50885">
    <property type="entry name" value="HAMP"/>
    <property type="match status" value="1"/>
</dbReference>
<dbReference type="KEGG" id="eaj:Q3M24_01905"/>
<dbReference type="CDD" id="cd00082">
    <property type="entry name" value="HisKA"/>
    <property type="match status" value="1"/>
</dbReference>
<dbReference type="InterPro" id="IPR036097">
    <property type="entry name" value="HisK_dim/P_sf"/>
</dbReference>
<dbReference type="Gene3D" id="6.10.340.10">
    <property type="match status" value="1"/>
</dbReference>
<reference evidence="13" key="1">
    <citation type="journal article" date="2024" name="Syst. Appl. Microbiol.">
        <title>First single-strain enrichments of Electrothrix cable bacteria, description of E. aestuarii sp. nov. and E. rattekaaiensis sp. nov., and proposal of a cable bacteria taxonomy following the rules of the SeqCode.</title>
        <authorList>
            <person name="Plum-Jensen L.E."/>
            <person name="Schramm A."/>
            <person name="Marshall I.P.G."/>
        </authorList>
    </citation>
    <scope>NUCLEOTIDE SEQUENCE</scope>
    <source>
        <strain evidence="13">Rat1</strain>
    </source>
</reference>
<dbReference type="InterPro" id="IPR035965">
    <property type="entry name" value="PAS-like_dom_sf"/>
</dbReference>
<dbReference type="InterPro" id="IPR005467">
    <property type="entry name" value="His_kinase_dom"/>
</dbReference>
<keyword evidence="8 13" id="KW-0067">ATP-binding</keyword>
<dbReference type="EMBL" id="CP159373">
    <property type="protein sequence ID" value="XCN73529.1"/>
    <property type="molecule type" value="Genomic_DNA"/>
</dbReference>
<reference evidence="13" key="2">
    <citation type="submission" date="2024-06" db="EMBL/GenBank/DDBJ databases">
        <authorList>
            <person name="Plum-Jensen L.E."/>
            <person name="Schramm A."/>
            <person name="Marshall I.P.G."/>
        </authorList>
    </citation>
    <scope>NUCLEOTIDE SEQUENCE</scope>
    <source>
        <strain evidence="13">Rat1</strain>
    </source>
</reference>
<dbReference type="InterPro" id="IPR013767">
    <property type="entry name" value="PAS_fold"/>
</dbReference>
<protein>
    <recommendedName>
        <fullName evidence="3">histidine kinase</fullName>
        <ecNumber evidence="3">2.7.13.3</ecNumber>
    </recommendedName>
</protein>
<keyword evidence="9" id="KW-0902">Two-component regulatory system</keyword>
<dbReference type="Pfam" id="PF00672">
    <property type="entry name" value="HAMP"/>
    <property type="match status" value="1"/>
</dbReference>
<evidence type="ECO:0000256" key="3">
    <source>
        <dbReference type="ARBA" id="ARBA00012438"/>
    </source>
</evidence>
<evidence type="ECO:0000259" key="12">
    <source>
        <dbReference type="PROSITE" id="PS50885"/>
    </source>
</evidence>
<accession>A0AAU8LXF9</accession>
<evidence type="ECO:0000256" key="10">
    <source>
        <dbReference type="SAM" id="Phobius"/>
    </source>
</evidence>
<dbReference type="GO" id="GO:0016020">
    <property type="term" value="C:membrane"/>
    <property type="evidence" value="ECO:0007669"/>
    <property type="project" value="UniProtKB-SubCell"/>
</dbReference>
<dbReference type="SMART" id="SM00304">
    <property type="entry name" value="HAMP"/>
    <property type="match status" value="1"/>
</dbReference>
<dbReference type="InterPro" id="IPR036890">
    <property type="entry name" value="HATPase_C_sf"/>
</dbReference>
<dbReference type="Gene3D" id="3.30.565.10">
    <property type="entry name" value="Histidine kinase-like ATPase, C-terminal domain"/>
    <property type="match status" value="1"/>
</dbReference>
<dbReference type="PANTHER" id="PTHR43065:SF42">
    <property type="entry name" value="TWO-COMPONENT SENSOR PPRA"/>
    <property type="match status" value="1"/>
</dbReference>
<dbReference type="EC" id="2.7.13.3" evidence="3"/>
<feature type="transmembrane region" description="Helical" evidence="10">
    <location>
        <begin position="12"/>
        <end position="30"/>
    </location>
</feature>
<dbReference type="PANTHER" id="PTHR43065">
    <property type="entry name" value="SENSOR HISTIDINE KINASE"/>
    <property type="match status" value="1"/>
</dbReference>
<keyword evidence="7" id="KW-0418">Kinase</keyword>
<dbReference type="Gene3D" id="1.10.287.130">
    <property type="match status" value="1"/>
</dbReference>
<proteinExistence type="predicted"/>
<evidence type="ECO:0000256" key="1">
    <source>
        <dbReference type="ARBA" id="ARBA00000085"/>
    </source>
</evidence>
<name>A0AAU8LXF9_9BACT</name>
<keyword evidence="6" id="KW-0547">Nucleotide-binding</keyword>
<dbReference type="GO" id="GO:0000155">
    <property type="term" value="F:phosphorelay sensor kinase activity"/>
    <property type="evidence" value="ECO:0007669"/>
    <property type="project" value="InterPro"/>
</dbReference>
<dbReference type="InterPro" id="IPR017232">
    <property type="entry name" value="NtrY"/>
</dbReference>
<dbReference type="SUPFAM" id="SSF158472">
    <property type="entry name" value="HAMP domain-like"/>
    <property type="match status" value="1"/>
</dbReference>
<dbReference type="InterPro" id="IPR003661">
    <property type="entry name" value="HisK_dim/P_dom"/>
</dbReference>
<dbReference type="GO" id="GO:0005524">
    <property type="term" value="F:ATP binding"/>
    <property type="evidence" value="ECO:0007669"/>
    <property type="project" value="UniProtKB-KW"/>
</dbReference>
<keyword evidence="10" id="KW-1133">Transmembrane helix</keyword>
<dbReference type="Pfam" id="PF00512">
    <property type="entry name" value="HisKA"/>
    <property type="match status" value="1"/>
</dbReference>
<evidence type="ECO:0000256" key="6">
    <source>
        <dbReference type="ARBA" id="ARBA00022741"/>
    </source>
</evidence>
<dbReference type="InterPro" id="IPR004358">
    <property type="entry name" value="Sig_transdc_His_kin-like_C"/>
</dbReference>
<feature type="domain" description="Histidine kinase" evidence="11">
    <location>
        <begin position="526"/>
        <end position="737"/>
    </location>
</feature>
<dbReference type="SUPFAM" id="SSF55874">
    <property type="entry name" value="ATPase domain of HSP90 chaperone/DNA topoisomerase II/histidine kinase"/>
    <property type="match status" value="1"/>
</dbReference>
<dbReference type="CDD" id="cd06225">
    <property type="entry name" value="HAMP"/>
    <property type="match status" value="1"/>
</dbReference>
<dbReference type="PRINTS" id="PR00344">
    <property type="entry name" value="BCTRLSENSOR"/>
</dbReference>
<dbReference type="Gene3D" id="3.30.450.20">
    <property type="entry name" value="PAS domain"/>
    <property type="match status" value="1"/>
</dbReference>
<dbReference type="AlphaFoldDB" id="A0AAU8LXF9"/>
<dbReference type="SUPFAM" id="SSF55785">
    <property type="entry name" value="PYP-like sensor domain (PAS domain)"/>
    <property type="match status" value="1"/>
</dbReference>
<dbReference type="InterPro" id="IPR000014">
    <property type="entry name" value="PAS"/>
</dbReference>
<evidence type="ECO:0000256" key="5">
    <source>
        <dbReference type="ARBA" id="ARBA00022679"/>
    </source>
</evidence>
<dbReference type="PIRSF" id="PIRSF037532">
    <property type="entry name" value="STHK_NtrY"/>
    <property type="match status" value="1"/>
</dbReference>
<evidence type="ECO:0000259" key="11">
    <source>
        <dbReference type="PROSITE" id="PS50109"/>
    </source>
</evidence>
<feature type="domain" description="HAMP" evidence="12">
    <location>
        <begin position="323"/>
        <end position="375"/>
    </location>
</feature>
<sequence>MLTPEQRKHKRRLTRYVIVFCMLLIPLLVYTQRNLLRGELNLPISSTILIFALININGLLLLLMLYLILRNLVELVFERKNKIMGSRLRTRLVIAFVSLSMIPTVILFLVSLGSVSTAMEYWFNSNVEESLQSSLTLARNLFHETEDRAANMGSQIGLLLEQGEVSMHDNVKLQQLFDKTLSLVPLGAPDALSLITPQLGMIVTAKGERLATISLPEIPSEALRRAAESQEPEIITRQVPAGELIQAIVPVMSDEPNRPFLVTTLLIPEAKLALMQSVSKGITDYKQLVMLKAPIKLSMIIMLLIITLLILFGAIWFGFFIARSMTASINKLAEGTQRVAGGELDFTIEKESDDEMGLLVDSFNSMTSDLLKSNKELAETHTALQQSNLISEQRRRYLETILKNVAAGVIAINEHNEVTTINPFAEKLLKIDTASFLHKDFHQALPRSHVAVIESFFNDLLESGKRSIERHLNLTVRKGETYSLLVNITRLIDDKERSIGYVIVFDNLTKLEKAQRLAAWQEVARRIAHEIKNPLTPIQLSAQRLRKRYMDTIENNRDIFEQCTGTIISQVDEIKRLVTEFSDFARMPRVKKQQANIIAIATDTLVLYREGHKHINFPLEYDELPLFAFDPVQIKRVLINLLDNAVSVLAHGGTVSTEIHLHREEDTVMIIVRDNGPGMVPQVKQRLFEPYFSTRKSGTGLGLAIAHTIIAEHNGAITVHDNIPTGTIFTIELPFHHESRTSSIPEPSNQNTLQT</sequence>
<evidence type="ECO:0000313" key="13">
    <source>
        <dbReference type="EMBL" id="XCN73529.1"/>
    </source>
</evidence>
<dbReference type="SMART" id="SM00387">
    <property type="entry name" value="HATPase_c"/>
    <property type="match status" value="1"/>
</dbReference>
<gene>
    <name evidence="13" type="ORF">Q3M24_01905</name>
</gene>
<feature type="transmembrane region" description="Helical" evidence="10">
    <location>
        <begin position="42"/>
        <end position="69"/>
    </location>
</feature>
<dbReference type="SMART" id="SM00388">
    <property type="entry name" value="HisKA"/>
    <property type="match status" value="1"/>
</dbReference>
<organism evidence="13">
    <name type="scientific">Candidatus Electrothrix aestuarii</name>
    <dbReference type="NCBI Taxonomy" id="3062594"/>
    <lineage>
        <taxon>Bacteria</taxon>
        <taxon>Pseudomonadati</taxon>
        <taxon>Thermodesulfobacteriota</taxon>
        <taxon>Desulfobulbia</taxon>
        <taxon>Desulfobulbales</taxon>
        <taxon>Desulfobulbaceae</taxon>
        <taxon>Candidatus Electrothrix</taxon>
    </lineage>
</organism>
<comment type="catalytic activity">
    <reaction evidence="1">
        <text>ATP + protein L-histidine = ADP + protein N-phospho-L-histidine.</text>
        <dbReference type="EC" id="2.7.13.3"/>
    </reaction>
</comment>
<keyword evidence="10" id="KW-0472">Membrane</keyword>
<comment type="subcellular location">
    <subcellularLocation>
        <location evidence="2">Membrane</location>
    </subcellularLocation>
</comment>
<dbReference type="SUPFAM" id="SSF47384">
    <property type="entry name" value="Homodimeric domain of signal transducing histidine kinase"/>
    <property type="match status" value="1"/>
</dbReference>
<dbReference type="Pfam" id="PF00989">
    <property type="entry name" value="PAS"/>
    <property type="match status" value="1"/>
</dbReference>
<evidence type="ECO:0000256" key="7">
    <source>
        <dbReference type="ARBA" id="ARBA00022777"/>
    </source>
</evidence>
<evidence type="ECO:0000256" key="8">
    <source>
        <dbReference type="ARBA" id="ARBA00022840"/>
    </source>
</evidence>
<evidence type="ECO:0000256" key="2">
    <source>
        <dbReference type="ARBA" id="ARBA00004370"/>
    </source>
</evidence>
<dbReference type="InterPro" id="IPR003594">
    <property type="entry name" value="HATPase_dom"/>
</dbReference>
<dbReference type="GO" id="GO:0006355">
    <property type="term" value="P:regulation of DNA-templated transcription"/>
    <property type="evidence" value="ECO:0007669"/>
    <property type="project" value="InterPro"/>
</dbReference>
<keyword evidence="4" id="KW-0597">Phosphoprotein</keyword>
<evidence type="ECO:0000256" key="9">
    <source>
        <dbReference type="ARBA" id="ARBA00023012"/>
    </source>
</evidence>
<feature type="transmembrane region" description="Helical" evidence="10">
    <location>
        <begin position="297"/>
        <end position="322"/>
    </location>
</feature>
<evidence type="ECO:0000256" key="4">
    <source>
        <dbReference type="ARBA" id="ARBA00022553"/>
    </source>
</evidence>
<dbReference type="PROSITE" id="PS50109">
    <property type="entry name" value="HIS_KIN"/>
    <property type="match status" value="1"/>
</dbReference>
<dbReference type="Pfam" id="PF02518">
    <property type="entry name" value="HATPase_c"/>
    <property type="match status" value="1"/>
</dbReference>
<dbReference type="InterPro" id="IPR003660">
    <property type="entry name" value="HAMP_dom"/>
</dbReference>
<keyword evidence="5" id="KW-0808">Transferase</keyword>
<keyword evidence="10" id="KW-0812">Transmembrane</keyword>
<feature type="transmembrane region" description="Helical" evidence="10">
    <location>
        <begin position="90"/>
        <end position="110"/>
    </location>
</feature>
<dbReference type="NCBIfam" id="TIGR00229">
    <property type="entry name" value="sensory_box"/>
    <property type="match status" value="1"/>
</dbReference>